<reference evidence="1 2" key="1">
    <citation type="journal article" date="2015" name="Genome Biol. Evol.">
        <title>Phylogenomic analyses indicate that early fungi evolved digesting cell walls of algal ancestors of land plants.</title>
        <authorList>
            <person name="Chang Y."/>
            <person name="Wang S."/>
            <person name="Sekimoto S."/>
            <person name="Aerts A.L."/>
            <person name="Choi C."/>
            <person name="Clum A."/>
            <person name="LaButti K.M."/>
            <person name="Lindquist E.A."/>
            <person name="Yee Ngan C."/>
            <person name="Ohm R.A."/>
            <person name="Salamov A.A."/>
            <person name="Grigoriev I.V."/>
            <person name="Spatafora J.W."/>
            <person name="Berbee M.L."/>
        </authorList>
    </citation>
    <scope>NUCLEOTIDE SEQUENCE [LARGE SCALE GENOMIC DNA]</scope>
    <source>
        <strain evidence="1 2">NRRL 1564</strain>
    </source>
</reference>
<dbReference type="EMBL" id="KZ303580">
    <property type="protein sequence ID" value="PIA12726.1"/>
    <property type="molecule type" value="Genomic_DNA"/>
</dbReference>
<keyword evidence="2" id="KW-1185">Reference proteome</keyword>
<protein>
    <submittedName>
        <fullName evidence="1">Uncharacterized protein</fullName>
    </submittedName>
</protein>
<evidence type="ECO:0000313" key="2">
    <source>
        <dbReference type="Proteomes" id="UP000242474"/>
    </source>
</evidence>
<gene>
    <name evidence="1" type="ORF">COEREDRAFT_12293</name>
</gene>
<name>A0A2G5B134_COERN</name>
<dbReference type="Proteomes" id="UP000242474">
    <property type="component" value="Unassembled WGS sequence"/>
</dbReference>
<accession>A0A2G5B134</accession>
<sequence length="119" mass="13329">MPQMPIAEHISAGHRTAMAVAMYATEGQIDPMVHQHLQNLMTMMSDTQAQQAELLAEQRMQRTDVNDADYRINSLQQSSIQLTRQLASLQDGMASMTTALTALNTRMATSSHSKWRSHE</sequence>
<proteinExistence type="predicted"/>
<evidence type="ECO:0000313" key="1">
    <source>
        <dbReference type="EMBL" id="PIA12726.1"/>
    </source>
</evidence>
<dbReference type="AlphaFoldDB" id="A0A2G5B134"/>
<organism evidence="1 2">
    <name type="scientific">Coemansia reversa (strain ATCC 12441 / NRRL 1564)</name>
    <dbReference type="NCBI Taxonomy" id="763665"/>
    <lineage>
        <taxon>Eukaryota</taxon>
        <taxon>Fungi</taxon>
        <taxon>Fungi incertae sedis</taxon>
        <taxon>Zoopagomycota</taxon>
        <taxon>Kickxellomycotina</taxon>
        <taxon>Kickxellomycetes</taxon>
        <taxon>Kickxellales</taxon>
        <taxon>Kickxellaceae</taxon>
        <taxon>Coemansia</taxon>
    </lineage>
</organism>